<evidence type="ECO:0000313" key="1">
    <source>
        <dbReference type="EMBL" id="KGD64906.1"/>
    </source>
</evidence>
<reference evidence="1 2" key="1">
    <citation type="submission" date="2012-09" db="EMBL/GenBank/DDBJ databases">
        <title>Genome Sequence of alkane-degrading Bacterium Alcanivorax sp. 19-m-6.</title>
        <authorList>
            <person name="Lai Q."/>
            <person name="Shao Z."/>
        </authorList>
    </citation>
    <scope>NUCLEOTIDE SEQUENCE [LARGE SCALE GENOMIC DNA]</scope>
    <source>
        <strain evidence="1 2">19-m-6</strain>
    </source>
</reference>
<organism evidence="1 2">
    <name type="scientific">Alcanivorax nanhaiticus</name>
    <dbReference type="NCBI Taxonomy" id="1177154"/>
    <lineage>
        <taxon>Bacteria</taxon>
        <taxon>Pseudomonadati</taxon>
        <taxon>Pseudomonadota</taxon>
        <taxon>Gammaproteobacteria</taxon>
        <taxon>Oceanospirillales</taxon>
        <taxon>Alcanivoracaceae</taxon>
        <taxon>Alcanivorax</taxon>
    </lineage>
</organism>
<dbReference type="EMBL" id="ARXV01000006">
    <property type="protein sequence ID" value="KGD64906.1"/>
    <property type="molecule type" value="Genomic_DNA"/>
</dbReference>
<evidence type="ECO:0000313" key="2">
    <source>
        <dbReference type="Proteomes" id="UP000029444"/>
    </source>
</evidence>
<comment type="caution">
    <text evidence="1">The sequence shown here is derived from an EMBL/GenBank/DDBJ whole genome shotgun (WGS) entry which is preliminary data.</text>
</comment>
<accession>A0A095SJR0</accession>
<dbReference type="eggNOG" id="COG2801">
    <property type="taxonomic scope" value="Bacteria"/>
</dbReference>
<name>A0A095SJR0_9GAMM</name>
<gene>
    <name evidence="1" type="ORF">Y5S_01814</name>
</gene>
<dbReference type="STRING" id="1177154.Y5S_01814"/>
<proteinExistence type="predicted"/>
<sequence length="63" mass="7374">MTPADRHRGVDHERLAHRKLVYERAKRQNPRRWSGNTRNWEVTGSVSLNPGKLQEVERNKLAA</sequence>
<dbReference type="AlphaFoldDB" id="A0A095SJR0"/>
<keyword evidence="2" id="KW-1185">Reference proteome</keyword>
<dbReference type="Proteomes" id="UP000029444">
    <property type="component" value="Unassembled WGS sequence"/>
</dbReference>
<protein>
    <submittedName>
        <fullName evidence="1">Integrase catalytic subunit</fullName>
    </submittedName>
</protein>
<dbReference type="PATRIC" id="fig|1177154.3.peg.1852"/>